<keyword evidence="1" id="KW-1133">Transmembrane helix</keyword>
<feature type="transmembrane region" description="Helical" evidence="1">
    <location>
        <begin position="81"/>
        <end position="103"/>
    </location>
</feature>
<dbReference type="Proteomes" id="UP000525923">
    <property type="component" value="Unassembled WGS sequence"/>
</dbReference>
<evidence type="ECO:0000313" key="4">
    <source>
        <dbReference type="Proteomes" id="UP000525923"/>
    </source>
</evidence>
<comment type="caution">
    <text evidence="3">The sequence shown here is derived from an EMBL/GenBank/DDBJ whole genome shotgun (WGS) entry which is preliminary data.</text>
</comment>
<organism evidence="3 4">
    <name type="scientific">Planococcus koreensis</name>
    <dbReference type="NCBI Taxonomy" id="112331"/>
    <lineage>
        <taxon>Bacteria</taxon>
        <taxon>Bacillati</taxon>
        <taxon>Bacillota</taxon>
        <taxon>Bacilli</taxon>
        <taxon>Bacillales</taxon>
        <taxon>Caryophanaceae</taxon>
        <taxon>Planococcus</taxon>
    </lineage>
</organism>
<dbReference type="OrthoDB" id="2084666at2"/>
<reference evidence="3 4" key="1">
    <citation type="submission" date="2020-08" db="EMBL/GenBank/DDBJ databases">
        <title>Genomic Encyclopedia of Type Strains, Phase IV (KMG-IV): sequencing the most valuable type-strain genomes for metagenomic binning, comparative biology and taxonomic classification.</title>
        <authorList>
            <person name="Goeker M."/>
        </authorList>
    </citation>
    <scope>NUCLEOTIDE SEQUENCE [LARGE SCALE GENOMIC DNA]</scope>
    <source>
        <strain evidence="3 4">DSM 15895</strain>
    </source>
</reference>
<protein>
    <recommendedName>
        <fullName evidence="2">DUF5658 domain-containing protein</fullName>
    </recommendedName>
</protein>
<name>A0A7W8CSV5_9BACL</name>
<gene>
    <name evidence="3" type="ORF">HNQ44_002463</name>
</gene>
<dbReference type="EMBL" id="JACHHE010000006">
    <property type="protein sequence ID" value="MBB5181018.1"/>
    <property type="molecule type" value="Genomic_DNA"/>
</dbReference>
<keyword evidence="1" id="KW-0472">Membrane</keyword>
<feature type="transmembrane region" description="Helical" evidence="1">
    <location>
        <begin position="52"/>
        <end position="74"/>
    </location>
</feature>
<dbReference type="AlphaFoldDB" id="A0A7W8CSV5"/>
<keyword evidence="1" id="KW-0812">Transmembrane</keyword>
<dbReference type="InterPro" id="IPR043717">
    <property type="entry name" value="DUF5658"/>
</dbReference>
<dbReference type="Pfam" id="PF18902">
    <property type="entry name" value="DUF5658"/>
    <property type="match status" value="1"/>
</dbReference>
<proteinExistence type="predicted"/>
<feature type="domain" description="DUF5658" evidence="2">
    <location>
        <begin position="16"/>
        <end position="102"/>
    </location>
</feature>
<accession>A0A7W8CSV5</accession>
<evidence type="ECO:0000256" key="1">
    <source>
        <dbReference type="SAM" id="Phobius"/>
    </source>
</evidence>
<dbReference type="RefSeq" id="WP_135501021.1">
    <property type="nucleotide sequence ID" value="NZ_JACHHE010000006.1"/>
</dbReference>
<keyword evidence="4" id="KW-1185">Reference proteome</keyword>
<feature type="transmembrane region" description="Helical" evidence="1">
    <location>
        <begin position="12"/>
        <end position="32"/>
    </location>
</feature>
<evidence type="ECO:0000313" key="3">
    <source>
        <dbReference type="EMBL" id="MBB5181018.1"/>
    </source>
</evidence>
<sequence>MIAAKHSTPLKNHVCALAILNAADGLLTFFGITSGFITEANPLLSSFSPGVILAIKVLLSLCLSGFLFTPFVAIQSRLWRYFFISANTLYSLILLLHIFWLSLLAL</sequence>
<evidence type="ECO:0000259" key="2">
    <source>
        <dbReference type="Pfam" id="PF18902"/>
    </source>
</evidence>